<dbReference type="Proteomes" id="UP000814033">
    <property type="component" value="Unassembled WGS sequence"/>
</dbReference>
<protein>
    <submittedName>
        <fullName evidence="1">Uncharacterized protein</fullName>
    </submittedName>
</protein>
<keyword evidence="2" id="KW-1185">Reference proteome</keyword>
<reference evidence="1" key="2">
    <citation type="journal article" date="2022" name="New Phytol.">
        <title>Evolutionary transition to the ectomycorrhizal habit in the genomes of a hyperdiverse lineage of mushroom-forming fungi.</title>
        <authorList>
            <person name="Looney B."/>
            <person name="Miyauchi S."/>
            <person name="Morin E."/>
            <person name="Drula E."/>
            <person name="Courty P.E."/>
            <person name="Kohler A."/>
            <person name="Kuo A."/>
            <person name="LaButti K."/>
            <person name="Pangilinan J."/>
            <person name="Lipzen A."/>
            <person name="Riley R."/>
            <person name="Andreopoulos W."/>
            <person name="He G."/>
            <person name="Johnson J."/>
            <person name="Nolan M."/>
            <person name="Tritt A."/>
            <person name="Barry K.W."/>
            <person name="Grigoriev I.V."/>
            <person name="Nagy L.G."/>
            <person name="Hibbett D."/>
            <person name="Henrissat B."/>
            <person name="Matheny P.B."/>
            <person name="Labbe J."/>
            <person name="Martin F.M."/>
        </authorList>
    </citation>
    <scope>NUCLEOTIDE SEQUENCE</scope>
    <source>
        <strain evidence="1">FP105234-sp</strain>
    </source>
</reference>
<sequence>MFKLFVSAPAVVLPRLFAFPPRIAMCNLYPRACQPRTLSSSTDPTEREGRRFYRAVDLRVSLSSLPVVIPWHCIHILRGFVAPT</sequence>
<organism evidence="1 2">
    <name type="scientific">Auriscalpium vulgare</name>
    <dbReference type="NCBI Taxonomy" id="40419"/>
    <lineage>
        <taxon>Eukaryota</taxon>
        <taxon>Fungi</taxon>
        <taxon>Dikarya</taxon>
        <taxon>Basidiomycota</taxon>
        <taxon>Agaricomycotina</taxon>
        <taxon>Agaricomycetes</taxon>
        <taxon>Russulales</taxon>
        <taxon>Auriscalpiaceae</taxon>
        <taxon>Auriscalpium</taxon>
    </lineage>
</organism>
<reference evidence="1" key="1">
    <citation type="submission" date="2021-02" db="EMBL/GenBank/DDBJ databases">
        <authorList>
            <consortium name="DOE Joint Genome Institute"/>
            <person name="Ahrendt S."/>
            <person name="Looney B.P."/>
            <person name="Miyauchi S."/>
            <person name="Morin E."/>
            <person name="Drula E."/>
            <person name="Courty P.E."/>
            <person name="Chicoki N."/>
            <person name="Fauchery L."/>
            <person name="Kohler A."/>
            <person name="Kuo A."/>
            <person name="Labutti K."/>
            <person name="Pangilinan J."/>
            <person name="Lipzen A."/>
            <person name="Riley R."/>
            <person name="Andreopoulos W."/>
            <person name="He G."/>
            <person name="Johnson J."/>
            <person name="Barry K.W."/>
            <person name="Grigoriev I.V."/>
            <person name="Nagy L."/>
            <person name="Hibbett D."/>
            <person name="Henrissat B."/>
            <person name="Matheny P.B."/>
            <person name="Labbe J."/>
            <person name="Martin F."/>
        </authorList>
    </citation>
    <scope>NUCLEOTIDE SEQUENCE</scope>
    <source>
        <strain evidence="1">FP105234-sp</strain>
    </source>
</reference>
<name>A0ACB8RFZ2_9AGAM</name>
<proteinExistence type="predicted"/>
<accession>A0ACB8RFZ2</accession>
<comment type="caution">
    <text evidence="1">The sequence shown here is derived from an EMBL/GenBank/DDBJ whole genome shotgun (WGS) entry which is preliminary data.</text>
</comment>
<gene>
    <name evidence="1" type="ORF">FA95DRAFT_1563615</name>
</gene>
<evidence type="ECO:0000313" key="1">
    <source>
        <dbReference type="EMBL" id="KAI0043134.1"/>
    </source>
</evidence>
<dbReference type="EMBL" id="MU276031">
    <property type="protein sequence ID" value="KAI0043134.1"/>
    <property type="molecule type" value="Genomic_DNA"/>
</dbReference>
<evidence type="ECO:0000313" key="2">
    <source>
        <dbReference type="Proteomes" id="UP000814033"/>
    </source>
</evidence>